<dbReference type="Proteomes" id="UP000500961">
    <property type="component" value="Chromosome"/>
</dbReference>
<evidence type="ECO:0000256" key="1">
    <source>
        <dbReference type="SAM" id="SignalP"/>
    </source>
</evidence>
<proteinExistence type="predicted"/>
<feature type="signal peptide" evidence="1">
    <location>
        <begin position="1"/>
        <end position="22"/>
    </location>
</feature>
<dbReference type="AlphaFoldDB" id="A0A7D4BDM5"/>
<organism evidence="2 3">
    <name type="scientific">Tenuifilum thalassicum</name>
    <dbReference type="NCBI Taxonomy" id="2590900"/>
    <lineage>
        <taxon>Bacteria</taxon>
        <taxon>Pseudomonadati</taxon>
        <taxon>Bacteroidota</taxon>
        <taxon>Bacteroidia</taxon>
        <taxon>Bacteroidales</taxon>
        <taxon>Tenuifilaceae</taxon>
        <taxon>Tenuifilum</taxon>
    </lineage>
</organism>
<reference evidence="2 3" key="1">
    <citation type="submission" date="2019-07" db="EMBL/GenBank/DDBJ databases">
        <title>Thalassofilum flectens gen. nov., sp. nov., a novel moderate thermophilic anaerobe from a shallow sea hot spring in Kunashir Island (Russia), representing a new family in the order Bacteroidales, and proposal of Thalassofilacea fam. nov.</title>
        <authorList>
            <person name="Kochetkova T.V."/>
            <person name="Podosokorskaya O.A."/>
            <person name="Novikov A."/>
            <person name="Elcheninov A.G."/>
            <person name="Toshchakov S.V."/>
            <person name="Kublanov I.V."/>
        </authorList>
    </citation>
    <scope>NUCLEOTIDE SEQUENCE [LARGE SCALE GENOMIC DNA]</scope>
    <source>
        <strain evidence="2 3">38-H</strain>
    </source>
</reference>
<evidence type="ECO:0000313" key="2">
    <source>
        <dbReference type="EMBL" id="QKG79903.1"/>
    </source>
</evidence>
<dbReference type="KEGG" id="ttz:FHG85_06380"/>
<name>A0A7D4BDM5_9BACT</name>
<gene>
    <name evidence="2" type="ORF">FHG85_06380</name>
</gene>
<evidence type="ECO:0000313" key="3">
    <source>
        <dbReference type="Proteomes" id="UP000500961"/>
    </source>
</evidence>
<dbReference type="EMBL" id="CP041345">
    <property type="protein sequence ID" value="QKG79903.1"/>
    <property type="molecule type" value="Genomic_DNA"/>
</dbReference>
<keyword evidence="3" id="KW-1185">Reference proteome</keyword>
<dbReference type="RefSeq" id="WP_173074114.1">
    <property type="nucleotide sequence ID" value="NZ_CP041345.1"/>
</dbReference>
<accession>A0A7D4BDM5</accession>
<keyword evidence="1" id="KW-0732">Signal</keyword>
<feature type="chain" id="PRO_5029558942" evidence="1">
    <location>
        <begin position="23"/>
        <end position="224"/>
    </location>
</feature>
<protein>
    <submittedName>
        <fullName evidence="2">Uncharacterized protein</fullName>
    </submittedName>
</protein>
<sequence>MKTKLLILFVLAVNFSFCQAVADYDKKIVDNYSRDEVGILEAPFMINELIEIYKKDSLIVKRIFNREVFNRTQYNLYCYNVCADFFYKKLIERRNDKNKKIIDKIISELDYDRNIVKPQIDWSRIWETCLTCPFGEYPDDRFFFFQFSIMFMGELEIKQMASDGEQWGYMLEDIKYGEFFELNKEKKYLKYVLDRRKAKYIIERWKDCDIKEMQELIAIYKSLM</sequence>